<dbReference type="InterPro" id="IPR004193">
    <property type="entry name" value="Glyco_hydro_13_N"/>
</dbReference>
<evidence type="ECO:0000313" key="5">
    <source>
        <dbReference type="EMBL" id="MBE9463290.1"/>
    </source>
</evidence>
<name>A0ABR9WCT8_9BACT</name>
<proteinExistence type="inferred from homology"/>
<dbReference type="Gene3D" id="2.60.40.10">
    <property type="entry name" value="Immunoglobulins"/>
    <property type="match status" value="1"/>
</dbReference>
<gene>
    <name evidence="5" type="primary">glgX</name>
    <name evidence="5" type="ORF">IEE83_15485</name>
</gene>
<evidence type="ECO:0000256" key="2">
    <source>
        <dbReference type="ARBA" id="ARBA00022801"/>
    </source>
</evidence>
<dbReference type="InterPro" id="IPR013780">
    <property type="entry name" value="Glyco_hydro_b"/>
</dbReference>
<dbReference type="SUPFAM" id="SSF81296">
    <property type="entry name" value="E set domains"/>
    <property type="match status" value="1"/>
</dbReference>
<dbReference type="CDD" id="cd11326">
    <property type="entry name" value="AmyAc_Glg_debranch"/>
    <property type="match status" value="1"/>
</dbReference>
<comment type="similarity">
    <text evidence="1">Belongs to the glycosyl hydrolase 13 family.</text>
</comment>
<accession>A0ABR9WCT8</accession>
<protein>
    <submittedName>
        <fullName evidence="5">Glycogen debranching protein GlgX</fullName>
    </submittedName>
</protein>
<dbReference type="InterPro" id="IPR014756">
    <property type="entry name" value="Ig_E-set"/>
</dbReference>
<dbReference type="EMBL" id="JACYGY010000001">
    <property type="protein sequence ID" value="MBE9463290.1"/>
    <property type="molecule type" value="Genomic_DNA"/>
</dbReference>
<comment type="caution">
    <text evidence="5">The sequence shown here is derived from an EMBL/GenBank/DDBJ whole genome shotgun (WGS) entry which is preliminary data.</text>
</comment>
<dbReference type="SMART" id="SM00642">
    <property type="entry name" value="Aamy"/>
    <property type="match status" value="1"/>
</dbReference>
<dbReference type="Pfam" id="PF02922">
    <property type="entry name" value="CBM_48"/>
    <property type="match status" value="1"/>
</dbReference>
<dbReference type="InterPro" id="IPR017853">
    <property type="entry name" value="GH"/>
</dbReference>
<sequence>MNLHIENQVLENENPKQVKVYPGKPYPLGATWDGKGVNFSIFSEHAEGIELCLFDADNPEKESTVIKVEEVTHHIWHVYIPGLRPGQRYGYRAYGLYEPQNGHRFNPNKLLIDPYARAVDGDVQWDDAVFGYQVGDNIDDLSFSETDSAAFIPKSVVVDNYFDWENDVKPDIPYSDTVIYEAHVKGFTRLHKEIPKEARGTYAGMAHPATLRYLKELGITAVELLPVHHFVSDQHLAKKGLANYWGYNTLGFFAPDFRYSSGSAAADQVIEFKKMVKALHKEGIEVILDVVYNHTAEGNHLGPTLSFRGLDNASYYRLCSDEKSKYMDYTGTGNTLNVQLPNVLALIMDSLRYWITEMHVDGFRFDLAASLARTLEETDSLSSFFNIIYQDPVISQVKLIAEPWDIGDKGYMVGKFPVGWGEWNDKYRDHIRDVWRGGDVTLYEFANRFTGSPDLYQGDYRRPTASVNLLTAHDGFTLNDLVSYNEKHNQANGEDNKDGADENNSWNCGIEGPTNNKQIILLRQKQKRNLLTTMFLSQGVPMLMAGDEWGRTQQGNNNAYCQDNEISWLDWQSADPELLAYTKSLIRFCKEHPSFRRRRWFQGLPVTGSQRKDILWIQADGSSVADEQWDDALAKTFGVYLNGKGIRCVNWDNERITDDSFLIIFNTSKDNVRFTLPDECADQWRMVLDSNEGFIGTSEQEFKPGSIINVASCSVLVLKCRVS</sequence>
<dbReference type="Pfam" id="PF00128">
    <property type="entry name" value="Alpha-amylase"/>
    <property type="match status" value="1"/>
</dbReference>
<dbReference type="CDD" id="cd02856">
    <property type="entry name" value="E_set_GDE_Isoamylase_N"/>
    <property type="match status" value="1"/>
</dbReference>
<reference evidence="6" key="1">
    <citation type="submission" date="2023-07" db="EMBL/GenBank/DDBJ databases">
        <title>Dyadobacter sp. nov 'subterranea' isolated from contaminted grondwater.</title>
        <authorList>
            <person name="Szabo I."/>
            <person name="Al-Omari J."/>
            <person name="Szerdahelyi S.G."/>
            <person name="Rado J."/>
        </authorList>
    </citation>
    <scope>NUCLEOTIDE SEQUENCE [LARGE SCALE GENOMIC DNA]</scope>
    <source>
        <strain evidence="6">UP-52</strain>
    </source>
</reference>
<dbReference type="InterPro" id="IPR006047">
    <property type="entry name" value="GH13_cat_dom"/>
</dbReference>
<evidence type="ECO:0000256" key="1">
    <source>
        <dbReference type="ARBA" id="ARBA00008061"/>
    </source>
</evidence>
<dbReference type="InterPro" id="IPR044505">
    <property type="entry name" value="GlgX_Isoamylase_N_E_set"/>
</dbReference>
<evidence type="ECO:0000256" key="3">
    <source>
        <dbReference type="ARBA" id="ARBA00023295"/>
    </source>
</evidence>
<dbReference type="Gene3D" id="3.20.20.80">
    <property type="entry name" value="Glycosidases"/>
    <property type="match status" value="1"/>
</dbReference>
<organism evidence="5 6">
    <name type="scientific">Dyadobacter subterraneus</name>
    <dbReference type="NCBI Taxonomy" id="2773304"/>
    <lineage>
        <taxon>Bacteria</taxon>
        <taxon>Pseudomonadati</taxon>
        <taxon>Bacteroidota</taxon>
        <taxon>Cytophagia</taxon>
        <taxon>Cytophagales</taxon>
        <taxon>Spirosomataceae</taxon>
        <taxon>Dyadobacter</taxon>
    </lineage>
</organism>
<dbReference type="NCBIfam" id="TIGR02100">
    <property type="entry name" value="glgX_debranch"/>
    <property type="match status" value="1"/>
</dbReference>
<keyword evidence="2" id="KW-0378">Hydrolase</keyword>
<feature type="domain" description="Glycosyl hydrolase family 13 catalytic" evidence="4">
    <location>
        <begin position="181"/>
        <end position="589"/>
    </location>
</feature>
<dbReference type="SUPFAM" id="SSF51011">
    <property type="entry name" value="Glycosyl hydrolase domain"/>
    <property type="match status" value="1"/>
</dbReference>
<keyword evidence="3" id="KW-0326">Glycosidase</keyword>
<keyword evidence="6" id="KW-1185">Reference proteome</keyword>
<evidence type="ECO:0000259" key="4">
    <source>
        <dbReference type="SMART" id="SM00642"/>
    </source>
</evidence>
<evidence type="ECO:0000313" key="6">
    <source>
        <dbReference type="Proteomes" id="UP000634134"/>
    </source>
</evidence>
<dbReference type="RefSeq" id="WP_194121430.1">
    <property type="nucleotide sequence ID" value="NZ_JACYGY010000001.1"/>
</dbReference>
<dbReference type="PANTHER" id="PTHR43002">
    <property type="entry name" value="GLYCOGEN DEBRANCHING ENZYME"/>
    <property type="match status" value="1"/>
</dbReference>
<dbReference type="SUPFAM" id="SSF51445">
    <property type="entry name" value="(Trans)glycosidases"/>
    <property type="match status" value="1"/>
</dbReference>
<dbReference type="Gene3D" id="2.60.40.1180">
    <property type="entry name" value="Golgi alpha-mannosidase II"/>
    <property type="match status" value="1"/>
</dbReference>
<dbReference type="Proteomes" id="UP000634134">
    <property type="component" value="Unassembled WGS sequence"/>
</dbReference>
<dbReference type="InterPro" id="IPR011837">
    <property type="entry name" value="Glycogen_debranch_GlgX"/>
</dbReference>
<dbReference type="InterPro" id="IPR013783">
    <property type="entry name" value="Ig-like_fold"/>
</dbReference>